<evidence type="ECO:0000313" key="6">
    <source>
        <dbReference type="Proteomes" id="UP000033428"/>
    </source>
</evidence>
<reference evidence="5 6" key="1">
    <citation type="submission" date="2015-02" db="EMBL/GenBank/DDBJ databases">
        <title>Single-cell genomics of uncultivated deep-branching MTB reveals a conserved set of magnetosome genes.</title>
        <authorList>
            <person name="Kolinko S."/>
            <person name="Richter M."/>
            <person name="Glockner F.O."/>
            <person name="Brachmann A."/>
            <person name="Schuler D."/>
        </authorList>
    </citation>
    <scope>NUCLEOTIDE SEQUENCE [LARGE SCALE GENOMIC DNA]</scope>
    <source>
        <strain evidence="5">SKK-01</strain>
    </source>
</reference>
<dbReference type="PANTHER" id="PTHR43398:SF1">
    <property type="entry name" value="DOLICHOL-PHOSPHATE MANNOSYLTRANSFERASE SUBUNIT 1"/>
    <property type="match status" value="1"/>
</dbReference>
<dbReference type="InterPro" id="IPR001173">
    <property type="entry name" value="Glyco_trans_2-like"/>
</dbReference>
<keyword evidence="3 5" id="KW-0808">Transferase</keyword>
<evidence type="ECO:0000259" key="4">
    <source>
        <dbReference type="Pfam" id="PF00535"/>
    </source>
</evidence>
<dbReference type="PANTHER" id="PTHR43398">
    <property type="entry name" value="DOLICHOL-PHOSPHATE MANNOSYLTRANSFERASE SUBUNIT 1"/>
    <property type="match status" value="1"/>
</dbReference>
<dbReference type="InterPro" id="IPR039528">
    <property type="entry name" value="DPM1-like"/>
</dbReference>
<dbReference type="GO" id="GO:0004582">
    <property type="term" value="F:dolichyl-phosphate beta-D-mannosyltransferase activity"/>
    <property type="evidence" value="ECO:0007669"/>
    <property type="project" value="InterPro"/>
</dbReference>
<keyword evidence="6" id="KW-1185">Reference proteome</keyword>
<gene>
    <name evidence="5" type="ORF">OMAG_001722</name>
</gene>
<evidence type="ECO:0000256" key="1">
    <source>
        <dbReference type="ARBA" id="ARBA00006739"/>
    </source>
</evidence>
<dbReference type="AlphaFoldDB" id="A0A0F0CMC4"/>
<sequence length="243" mass="27832">MIRFIIPVFNEEQNIERLLKNLSSYAESKKWIYKLYISDDGSRDDTVKIALQMKNKMPLEIVKSEINMGPGSAFDKGFKAILKEAGDNDIIVTMEADNTSDLDILEKMLVKTEEGNSVVLASCYAKEGEVKGTTFLRKILSGTANFLVKAMSRDKTIKTFSSFYRCYKASVLRKAYEKYGDKFIEEKGFVCAVEILIKLLRLDVKTAEVPMILRCDKRAGKSKMKIFKTTMSYFKLFFREAFK</sequence>
<dbReference type="EMBL" id="JYNY01000369">
    <property type="protein sequence ID" value="KJJ84402.1"/>
    <property type="molecule type" value="Genomic_DNA"/>
</dbReference>
<proteinExistence type="inferred from homology"/>
<evidence type="ECO:0000256" key="3">
    <source>
        <dbReference type="ARBA" id="ARBA00022679"/>
    </source>
</evidence>
<name>A0A0F0CMC4_9BACT</name>
<dbReference type="Pfam" id="PF00535">
    <property type="entry name" value="Glycos_transf_2"/>
    <property type="match status" value="1"/>
</dbReference>
<dbReference type="GO" id="GO:0016020">
    <property type="term" value="C:membrane"/>
    <property type="evidence" value="ECO:0007669"/>
    <property type="project" value="GOC"/>
</dbReference>
<dbReference type="Gene3D" id="3.90.550.10">
    <property type="entry name" value="Spore Coat Polysaccharide Biosynthesis Protein SpsA, Chain A"/>
    <property type="match status" value="1"/>
</dbReference>
<feature type="domain" description="Glycosyltransferase 2-like" evidence="4">
    <location>
        <begin position="5"/>
        <end position="177"/>
    </location>
</feature>
<dbReference type="GO" id="GO:0009247">
    <property type="term" value="P:glycolipid biosynthetic process"/>
    <property type="evidence" value="ECO:0007669"/>
    <property type="project" value="TreeGrafter"/>
</dbReference>
<organism evidence="5 6">
    <name type="scientific">Candidatus Omnitrophus magneticus</name>
    <dbReference type="NCBI Taxonomy" id="1609969"/>
    <lineage>
        <taxon>Bacteria</taxon>
        <taxon>Pseudomonadati</taxon>
        <taxon>Candidatus Omnitrophota</taxon>
        <taxon>Candidatus Omnitrophus</taxon>
    </lineage>
</organism>
<accession>A0A0F0CMC4</accession>
<protein>
    <submittedName>
        <fullName evidence="5">Dolichol-phosphate mannosyltransferase</fullName>
    </submittedName>
</protein>
<dbReference type="Proteomes" id="UP000033428">
    <property type="component" value="Unassembled WGS sequence"/>
</dbReference>
<comment type="caution">
    <text evidence="5">The sequence shown here is derived from an EMBL/GenBank/DDBJ whole genome shotgun (WGS) entry which is preliminary data.</text>
</comment>
<dbReference type="SUPFAM" id="SSF53448">
    <property type="entry name" value="Nucleotide-diphospho-sugar transferases"/>
    <property type="match status" value="1"/>
</dbReference>
<keyword evidence="2 5" id="KW-0328">Glycosyltransferase</keyword>
<dbReference type="InterPro" id="IPR029044">
    <property type="entry name" value="Nucleotide-diphossugar_trans"/>
</dbReference>
<evidence type="ECO:0000256" key="2">
    <source>
        <dbReference type="ARBA" id="ARBA00022676"/>
    </source>
</evidence>
<evidence type="ECO:0000313" key="5">
    <source>
        <dbReference type="EMBL" id="KJJ84402.1"/>
    </source>
</evidence>
<comment type="similarity">
    <text evidence="1">Belongs to the glycosyltransferase 2 family.</text>
</comment>